<sequence>MDTPKNELRQRLRELLSVPERERTDPQWDEIIELEIRLAPGNQIDSNRNGDPVPNGQNFRPRPPNKGHQNPRKQGRRPNKGYPPRSGGGGSGGGNTPPQSTPQ</sequence>
<evidence type="ECO:0000313" key="2">
    <source>
        <dbReference type="EMBL" id="CAG4883770.1"/>
    </source>
</evidence>
<evidence type="ECO:0000256" key="1">
    <source>
        <dbReference type="SAM" id="MobiDB-lite"/>
    </source>
</evidence>
<dbReference type="AlphaFoldDB" id="A0A916J5X4"/>
<evidence type="ECO:0000313" key="3">
    <source>
        <dbReference type="Proteomes" id="UP000742786"/>
    </source>
</evidence>
<dbReference type="RefSeq" id="WP_220635698.1">
    <property type="nucleotide sequence ID" value="NZ_CAJQUM010000001.1"/>
</dbReference>
<proteinExistence type="predicted"/>
<protein>
    <submittedName>
        <fullName evidence="2">Uncharacterized protein</fullName>
    </submittedName>
</protein>
<organism evidence="2 3">
    <name type="scientific">Georgfuchsia toluolica</name>
    <dbReference type="NCBI Taxonomy" id="424218"/>
    <lineage>
        <taxon>Bacteria</taxon>
        <taxon>Pseudomonadati</taxon>
        <taxon>Pseudomonadota</taxon>
        <taxon>Betaproteobacteria</taxon>
        <taxon>Nitrosomonadales</taxon>
        <taxon>Sterolibacteriaceae</taxon>
        <taxon>Georgfuchsia</taxon>
    </lineage>
</organism>
<reference evidence="2" key="1">
    <citation type="submission" date="2021-04" db="EMBL/GenBank/DDBJ databases">
        <authorList>
            <person name="Hornung B."/>
        </authorList>
    </citation>
    <scope>NUCLEOTIDE SEQUENCE</scope>
    <source>
        <strain evidence="2">G5G6</strain>
    </source>
</reference>
<keyword evidence="3" id="KW-1185">Reference proteome</keyword>
<accession>A0A916J5X4</accession>
<feature type="region of interest" description="Disordered" evidence="1">
    <location>
        <begin position="38"/>
        <end position="103"/>
    </location>
</feature>
<comment type="caution">
    <text evidence="2">The sequence shown here is derived from an EMBL/GenBank/DDBJ whole genome shotgun (WGS) entry which is preliminary data.</text>
</comment>
<dbReference type="Proteomes" id="UP000742786">
    <property type="component" value="Unassembled WGS sequence"/>
</dbReference>
<feature type="compositionally biased region" description="Basic residues" evidence="1">
    <location>
        <begin position="63"/>
        <end position="79"/>
    </location>
</feature>
<name>A0A916J5X4_9PROT</name>
<dbReference type="EMBL" id="CAJQUM010000001">
    <property type="protein sequence ID" value="CAG4883770.1"/>
    <property type="molecule type" value="Genomic_DNA"/>
</dbReference>
<feature type="compositionally biased region" description="Gly residues" evidence="1">
    <location>
        <begin position="86"/>
        <end position="95"/>
    </location>
</feature>
<gene>
    <name evidence="2" type="ORF">GTOL_11653</name>
</gene>